<feature type="domain" description="Pectinesterase catalytic" evidence="6">
    <location>
        <begin position="98"/>
        <end position="180"/>
    </location>
</feature>
<evidence type="ECO:0000313" key="8">
    <source>
        <dbReference type="RefSeq" id="XP_011048314.1"/>
    </source>
</evidence>
<reference evidence="8" key="1">
    <citation type="submission" date="2025-08" db="UniProtKB">
        <authorList>
            <consortium name="RefSeq"/>
        </authorList>
    </citation>
    <scope>IDENTIFICATION</scope>
</reference>
<dbReference type="InterPro" id="IPR000070">
    <property type="entry name" value="Pectinesterase_cat"/>
</dbReference>
<dbReference type="InterPro" id="IPR011050">
    <property type="entry name" value="Pectin_lyase_fold/virulence"/>
</dbReference>
<dbReference type="GO" id="GO:0030599">
    <property type="term" value="F:pectinesterase activity"/>
    <property type="evidence" value="ECO:0007669"/>
    <property type="project" value="InterPro"/>
</dbReference>
<sequence>MEGFANNLGCLGAVVQAWIELTQDRKQLESSGGNVEAEVVENVDVAKKNKNVMIAGDGTDFNIVTSSLSVLDGSTTFRSASLDQKSTKLRLSLQGAYGKPKNMKKFLRAVVVQSYIGGLVNRTVWAEWSMDFALKTLYYGKSSNSKPGAGVSKRVNRPGYHVISDPNEAKQVTVAELIQGGAWLESTGVSFTQGL</sequence>
<dbReference type="GeneID" id="105142405"/>
<keyword evidence="3" id="KW-0964">Secreted</keyword>
<dbReference type="RefSeq" id="XP_011048314.1">
    <property type="nucleotide sequence ID" value="XM_011050012.1"/>
</dbReference>
<evidence type="ECO:0000256" key="2">
    <source>
        <dbReference type="ARBA" id="ARBA00005184"/>
    </source>
</evidence>
<protein>
    <submittedName>
        <fullName evidence="8">Pectinesterase 3-like</fullName>
    </submittedName>
</protein>
<comment type="subcellular location">
    <subcellularLocation>
        <location evidence="1">Secreted</location>
        <location evidence="1">Cell wall</location>
    </subcellularLocation>
</comment>
<dbReference type="PANTHER" id="PTHR31707">
    <property type="entry name" value="PECTINESTERASE"/>
    <property type="match status" value="1"/>
</dbReference>
<keyword evidence="4" id="KW-0378">Hydrolase</keyword>
<proteinExistence type="predicted"/>
<dbReference type="GO" id="GO:0042545">
    <property type="term" value="P:cell wall modification"/>
    <property type="evidence" value="ECO:0007669"/>
    <property type="project" value="InterPro"/>
</dbReference>
<comment type="pathway">
    <text evidence="2">Glycan metabolism; pectin degradation; 2-dehydro-3-deoxy-D-gluconate from pectin: step 1/5.</text>
</comment>
<evidence type="ECO:0000256" key="4">
    <source>
        <dbReference type="ARBA" id="ARBA00022801"/>
    </source>
</evidence>
<organism evidence="7 8">
    <name type="scientific">Populus euphratica</name>
    <name type="common">Euphrates poplar</name>
    <dbReference type="NCBI Taxonomy" id="75702"/>
    <lineage>
        <taxon>Eukaryota</taxon>
        <taxon>Viridiplantae</taxon>
        <taxon>Streptophyta</taxon>
        <taxon>Embryophyta</taxon>
        <taxon>Tracheophyta</taxon>
        <taxon>Spermatophyta</taxon>
        <taxon>Magnoliopsida</taxon>
        <taxon>eudicotyledons</taxon>
        <taxon>Gunneridae</taxon>
        <taxon>Pentapetalae</taxon>
        <taxon>rosids</taxon>
        <taxon>fabids</taxon>
        <taxon>Malpighiales</taxon>
        <taxon>Salicaceae</taxon>
        <taxon>Saliceae</taxon>
        <taxon>Populus</taxon>
    </lineage>
</organism>
<feature type="domain" description="Pectinesterase catalytic" evidence="6">
    <location>
        <begin position="40"/>
        <end position="86"/>
    </location>
</feature>
<dbReference type="Gene3D" id="2.160.20.10">
    <property type="entry name" value="Single-stranded right-handed beta-helix, Pectin lyase-like"/>
    <property type="match status" value="1"/>
</dbReference>
<dbReference type="KEGG" id="peu:105142405"/>
<gene>
    <name evidence="8" type="primary">LOC105142405</name>
</gene>
<dbReference type="InterPro" id="IPR012334">
    <property type="entry name" value="Pectin_lyas_fold"/>
</dbReference>
<evidence type="ECO:0000313" key="7">
    <source>
        <dbReference type="Proteomes" id="UP000694918"/>
    </source>
</evidence>
<evidence type="ECO:0000259" key="6">
    <source>
        <dbReference type="Pfam" id="PF01095"/>
    </source>
</evidence>
<evidence type="ECO:0000256" key="1">
    <source>
        <dbReference type="ARBA" id="ARBA00004191"/>
    </source>
</evidence>
<keyword evidence="3" id="KW-0134">Cell wall</keyword>
<dbReference type="AlphaFoldDB" id="A0AAJ6YAC5"/>
<name>A0AAJ6YAC5_POPEU</name>
<accession>A0AAJ6YAC5</accession>
<dbReference type="Proteomes" id="UP000694918">
    <property type="component" value="Unplaced"/>
</dbReference>
<evidence type="ECO:0000256" key="5">
    <source>
        <dbReference type="ARBA" id="ARBA00023085"/>
    </source>
</evidence>
<keyword evidence="5" id="KW-0063">Aspartyl esterase</keyword>
<dbReference type="Pfam" id="PF01095">
    <property type="entry name" value="Pectinesterase"/>
    <property type="match status" value="2"/>
</dbReference>
<evidence type="ECO:0000256" key="3">
    <source>
        <dbReference type="ARBA" id="ARBA00022512"/>
    </source>
</evidence>
<keyword evidence="7" id="KW-1185">Reference proteome</keyword>
<dbReference type="SUPFAM" id="SSF51126">
    <property type="entry name" value="Pectin lyase-like"/>
    <property type="match status" value="1"/>
</dbReference>